<dbReference type="Pfam" id="PF03564">
    <property type="entry name" value="DUF1759"/>
    <property type="match status" value="2"/>
</dbReference>
<dbReference type="GO" id="GO:0008270">
    <property type="term" value="F:zinc ion binding"/>
    <property type="evidence" value="ECO:0007669"/>
    <property type="project" value="UniProtKB-KW"/>
</dbReference>
<accession>A0A085MNU0</accession>
<dbReference type="SMART" id="SM00343">
    <property type="entry name" value="ZnF_C2HC"/>
    <property type="match status" value="2"/>
</dbReference>
<keyword evidence="1" id="KW-0862">Zinc</keyword>
<dbReference type="EMBL" id="KL363182">
    <property type="protein sequence ID" value="KFD58886.1"/>
    <property type="molecule type" value="Genomic_DNA"/>
</dbReference>
<name>A0A085MNU0_9BILA</name>
<evidence type="ECO:0000256" key="1">
    <source>
        <dbReference type="PROSITE-ProRule" id="PRU00047"/>
    </source>
</evidence>
<dbReference type="Proteomes" id="UP000030764">
    <property type="component" value="Unassembled WGS sequence"/>
</dbReference>
<organism evidence="3 4">
    <name type="scientific">Trichuris suis</name>
    <name type="common">pig whipworm</name>
    <dbReference type="NCBI Taxonomy" id="68888"/>
    <lineage>
        <taxon>Eukaryota</taxon>
        <taxon>Metazoa</taxon>
        <taxon>Ecdysozoa</taxon>
        <taxon>Nematoda</taxon>
        <taxon>Enoplea</taxon>
        <taxon>Dorylaimia</taxon>
        <taxon>Trichinellida</taxon>
        <taxon>Trichuridae</taxon>
        <taxon>Trichuris</taxon>
    </lineage>
</organism>
<dbReference type="InterPro" id="IPR001878">
    <property type="entry name" value="Znf_CCHC"/>
</dbReference>
<keyword evidence="1" id="KW-0863">Zinc-finger</keyword>
<dbReference type="InterPro" id="IPR005312">
    <property type="entry name" value="DUF1759"/>
</dbReference>
<proteinExistence type="predicted"/>
<evidence type="ECO:0000259" key="2">
    <source>
        <dbReference type="PROSITE" id="PS50158"/>
    </source>
</evidence>
<sequence>MDIFALDYLYLGPCCRGPFCRGPFGRRPYGRGRLEPKGVLHGPHLPTWNLPVFDVNVLEFVACWDQFDAGVHSRQELSDVTKFVYLKSASKGAALEAVTGLSLTSANYAAAVDILKDLFGRPNAIIQNHIVSLLELQPSAQTALPVPSSRHEEPILRQTTDNVTIIGTTEDLKISASGASVQVDQTWFCPTTFNPPSNTHGPNPWLQKLVPAASIEVFDGDPKSWPRFIAGFKSMVHDTLSSDVDRLAVLAQLLSPRLREGFAGMLSTPTMYRQVLQELQNLYGDPVAAVQSHALALTGIEPLRSESLTEMERFYLQVNGPVTVLETNQRHHELNSVVLVSQVSSKLTRNLREKWAHQVRLRSSETLNLRHFVDWLKELVIEKRLLSSFANHEQNAIATAPPGRRRGAPKMVTESKGVRATAVSPLRQCIACDADFHGITSCPTFLGMDMTERLAVIRDGRLCIRCLKPGHLKQNCRSTRKCSVNGCRGCHQIRVTS</sequence>
<keyword evidence="4" id="KW-1185">Reference proteome</keyword>
<gene>
    <name evidence="3" type="ORF">M513_00049</name>
</gene>
<keyword evidence="1" id="KW-0479">Metal-binding</keyword>
<protein>
    <recommendedName>
        <fullName evidence="2">CCHC-type domain-containing protein</fullName>
    </recommendedName>
</protein>
<evidence type="ECO:0000313" key="4">
    <source>
        <dbReference type="Proteomes" id="UP000030764"/>
    </source>
</evidence>
<dbReference type="AlphaFoldDB" id="A0A085MNU0"/>
<dbReference type="PROSITE" id="PS50158">
    <property type="entry name" value="ZF_CCHC"/>
    <property type="match status" value="1"/>
</dbReference>
<feature type="domain" description="CCHC-type" evidence="2">
    <location>
        <begin position="463"/>
        <end position="478"/>
    </location>
</feature>
<reference evidence="3 4" key="1">
    <citation type="journal article" date="2014" name="Nat. Genet.">
        <title>Genome and transcriptome of the porcine whipworm Trichuris suis.</title>
        <authorList>
            <person name="Jex A.R."/>
            <person name="Nejsum P."/>
            <person name="Schwarz E.M."/>
            <person name="Hu L."/>
            <person name="Young N.D."/>
            <person name="Hall R.S."/>
            <person name="Korhonen P.K."/>
            <person name="Liao S."/>
            <person name="Thamsborg S."/>
            <person name="Xia J."/>
            <person name="Xu P."/>
            <person name="Wang S."/>
            <person name="Scheerlinck J.P."/>
            <person name="Hofmann A."/>
            <person name="Sternberg P.W."/>
            <person name="Wang J."/>
            <person name="Gasser R.B."/>
        </authorList>
    </citation>
    <scope>NUCLEOTIDE SEQUENCE [LARGE SCALE GENOMIC DNA]</scope>
    <source>
        <strain evidence="3">DCEP-RM93M</strain>
    </source>
</reference>
<dbReference type="GO" id="GO:0003676">
    <property type="term" value="F:nucleic acid binding"/>
    <property type="evidence" value="ECO:0007669"/>
    <property type="project" value="InterPro"/>
</dbReference>
<evidence type="ECO:0000313" key="3">
    <source>
        <dbReference type="EMBL" id="KFD58886.1"/>
    </source>
</evidence>
<dbReference type="PANTHER" id="PTHR47331">
    <property type="entry name" value="PHD-TYPE DOMAIN-CONTAINING PROTEIN"/>
    <property type="match status" value="1"/>
</dbReference>